<dbReference type="PRINTS" id="PR00599">
    <property type="entry name" value="MAPEPTIDASE"/>
</dbReference>
<dbReference type="InterPro" id="IPR000587">
    <property type="entry name" value="Creatinase_N"/>
</dbReference>
<dbReference type="CDD" id="cd01092">
    <property type="entry name" value="APP-like"/>
    <property type="match status" value="1"/>
</dbReference>
<evidence type="ECO:0000259" key="4">
    <source>
        <dbReference type="Pfam" id="PF01321"/>
    </source>
</evidence>
<evidence type="ECO:0000256" key="1">
    <source>
        <dbReference type="ARBA" id="ARBA00022723"/>
    </source>
</evidence>
<dbReference type="KEGG" id="tlt:OCC_02327"/>
<name>H3ZMJ5_THELN</name>
<dbReference type="PANTHER" id="PTHR46112:SF9">
    <property type="entry name" value="XAA-PRO AMINOPEPTIDASE"/>
    <property type="match status" value="1"/>
</dbReference>
<dbReference type="Pfam" id="PF00557">
    <property type="entry name" value="Peptidase_M24"/>
    <property type="match status" value="1"/>
</dbReference>
<dbReference type="GO" id="GO:0004177">
    <property type="term" value="F:aminopeptidase activity"/>
    <property type="evidence" value="ECO:0007669"/>
    <property type="project" value="UniProtKB-KW"/>
</dbReference>
<dbReference type="HOGENOM" id="CLU_017266_4_2_2"/>
<dbReference type="OrthoDB" id="1346at2157"/>
<keyword evidence="2" id="KW-0378">Hydrolase</keyword>
<dbReference type="GeneID" id="16550551"/>
<dbReference type="Gene3D" id="3.90.230.10">
    <property type="entry name" value="Creatinase/methionine aminopeptidase superfamily"/>
    <property type="match status" value="1"/>
</dbReference>
<dbReference type="AlphaFoldDB" id="H3ZMJ5"/>
<evidence type="ECO:0000256" key="2">
    <source>
        <dbReference type="ARBA" id="ARBA00022801"/>
    </source>
</evidence>
<evidence type="ECO:0000313" key="6">
    <source>
        <dbReference type="Proteomes" id="UP000015502"/>
    </source>
</evidence>
<gene>
    <name evidence="5" type="ORF">OCC_02327</name>
</gene>
<reference evidence="5 6" key="1">
    <citation type="journal article" date="2012" name="J. Bacteriol.">
        <title>Genome sequence of the model hyperthermophilic archaeon Thermococcus litoralis NS-C.</title>
        <authorList>
            <person name="Gardner A.F."/>
            <person name="Kumar S."/>
            <person name="Perler F.B."/>
        </authorList>
    </citation>
    <scope>NUCLEOTIDE SEQUENCE [LARGE SCALE GENOMIC DNA]</scope>
    <source>
        <strain evidence="6">ATCC 51850 / DSM 5473 / JCM 8560 / NS-C</strain>
    </source>
</reference>
<feature type="domain" description="Peptidase M24" evidence="3">
    <location>
        <begin position="147"/>
        <end position="347"/>
    </location>
</feature>
<dbReference type="InterPro" id="IPR029149">
    <property type="entry name" value="Creatin/AminoP/Spt16_N"/>
</dbReference>
<keyword evidence="5" id="KW-0645">Protease</keyword>
<dbReference type="RefSeq" id="WP_004067951.1">
    <property type="nucleotide sequence ID" value="NC_022084.1"/>
</dbReference>
<dbReference type="SUPFAM" id="SSF53092">
    <property type="entry name" value="Creatinase/prolidase N-terminal domain"/>
    <property type="match status" value="1"/>
</dbReference>
<evidence type="ECO:0000259" key="3">
    <source>
        <dbReference type="Pfam" id="PF00557"/>
    </source>
</evidence>
<dbReference type="GO" id="GO:0046872">
    <property type="term" value="F:metal ion binding"/>
    <property type="evidence" value="ECO:0007669"/>
    <property type="project" value="UniProtKB-KW"/>
</dbReference>
<dbReference type="InterPro" id="IPR036005">
    <property type="entry name" value="Creatinase/aminopeptidase-like"/>
</dbReference>
<accession>H3ZMJ5</accession>
<keyword evidence="5" id="KW-0031">Aminopeptidase</keyword>
<dbReference type="STRING" id="523849.OCC_02327"/>
<organism evidence="5 6">
    <name type="scientific">Thermococcus litoralis (strain ATCC 51850 / DSM 5473 / JCM 8560 / NS-C)</name>
    <dbReference type="NCBI Taxonomy" id="523849"/>
    <lineage>
        <taxon>Archaea</taxon>
        <taxon>Methanobacteriati</taxon>
        <taxon>Methanobacteriota</taxon>
        <taxon>Thermococci</taxon>
        <taxon>Thermococcales</taxon>
        <taxon>Thermococcaceae</taxon>
        <taxon>Thermococcus</taxon>
    </lineage>
</organism>
<sequence>MNYKRRIYNFQSHVKKRGFEGALIVPGSNFYYLTGLNPLGTLERLFVLIVPSQDSPTVIAPQIYEEELSEFDGEVILWSDSENPYKIFATKVRETFKESEKLLIDDTMPVGTFLKVQKVLDKYSLYSLSPVISELREIKDEDEIKVLKKAAKIADKMFYKLMDEELEGKSEKELANMIEYMMKNEFDADGVSFDPIVASGPNGANPHHTPSTRKIRKGDVVIFDYGAKYLGYCSDITRTVVVGSPSEEVKKVYEIVKESQETAFQQVKEGITAGDIDSAARNVIAKYGYDKYFIHRTGHGLGIDVHEEPYISPGNTKLLKEGMVFTIEPGIYLHGKFGIRIEDDVVVLNKKGVRLTEAERELIIVD</sequence>
<dbReference type="MEROPS" id="M24.034"/>
<dbReference type="Pfam" id="PF01321">
    <property type="entry name" value="Creatinase_N"/>
    <property type="match status" value="1"/>
</dbReference>
<dbReference type="PROSITE" id="PS00491">
    <property type="entry name" value="PROLINE_PEPTIDASE"/>
    <property type="match status" value="1"/>
</dbReference>
<proteinExistence type="predicted"/>
<dbReference type="EMBL" id="CP006670">
    <property type="protein sequence ID" value="EHR78789.1"/>
    <property type="molecule type" value="Genomic_DNA"/>
</dbReference>
<dbReference type="PANTHER" id="PTHR46112">
    <property type="entry name" value="AMINOPEPTIDASE"/>
    <property type="match status" value="1"/>
</dbReference>
<dbReference type="InterPro" id="IPR001714">
    <property type="entry name" value="Pept_M24_MAP"/>
</dbReference>
<dbReference type="SUPFAM" id="SSF55920">
    <property type="entry name" value="Creatinase/aminopeptidase"/>
    <property type="match status" value="1"/>
</dbReference>
<dbReference type="InterPro" id="IPR001131">
    <property type="entry name" value="Peptidase_M24B_aminopep-P_CS"/>
</dbReference>
<keyword evidence="6" id="KW-1185">Reference proteome</keyword>
<evidence type="ECO:0000313" key="5">
    <source>
        <dbReference type="EMBL" id="EHR78789.1"/>
    </source>
</evidence>
<dbReference type="InterPro" id="IPR000994">
    <property type="entry name" value="Pept_M24"/>
</dbReference>
<dbReference type="InterPro" id="IPR050659">
    <property type="entry name" value="Peptidase_M24B"/>
</dbReference>
<dbReference type="Proteomes" id="UP000015502">
    <property type="component" value="Chromosome"/>
</dbReference>
<protein>
    <submittedName>
        <fullName evidence="5">X-Pro aminopeptidase</fullName>
    </submittedName>
</protein>
<keyword evidence="1" id="KW-0479">Metal-binding</keyword>
<dbReference type="Gene3D" id="3.40.350.10">
    <property type="entry name" value="Creatinase/prolidase N-terminal domain"/>
    <property type="match status" value="1"/>
</dbReference>
<dbReference type="PaxDb" id="523849-OCC_02327"/>
<feature type="domain" description="Creatinase N-terminal" evidence="4">
    <location>
        <begin position="6"/>
        <end position="138"/>
    </location>
</feature>